<reference evidence="2 3" key="1">
    <citation type="submission" date="2014-02" db="EMBL/GenBank/DDBJ databases">
        <title>The genome sequence of the entomopathogenic fungus Metarhizium robertsii ARSEF 2575.</title>
        <authorList>
            <person name="Giuliano Garisto Donzelli B."/>
            <person name="Roe B.A."/>
            <person name="Macmil S.L."/>
            <person name="Krasnoff S.B."/>
            <person name="Gibson D.M."/>
        </authorList>
    </citation>
    <scope>NUCLEOTIDE SEQUENCE [LARGE SCALE GENOMIC DNA]</scope>
    <source>
        <strain evidence="2 3">ARSEF 2575</strain>
    </source>
</reference>
<name>A0A0A1UWF2_9HYPO</name>
<dbReference type="Proteomes" id="UP000030151">
    <property type="component" value="Unassembled WGS sequence"/>
</dbReference>
<dbReference type="EMBL" id="JELW01000007">
    <property type="protein sequence ID" value="EXV01663.1"/>
    <property type="molecule type" value="Genomic_DNA"/>
</dbReference>
<accession>A0A0A1UWF2</accession>
<dbReference type="AlphaFoldDB" id="A0A0A1UWF2"/>
<dbReference type="HOGENOM" id="CLU_2073716_0_0_1"/>
<evidence type="ECO:0000256" key="1">
    <source>
        <dbReference type="SAM" id="MobiDB-lite"/>
    </source>
</evidence>
<evidence type="ECO:0000313" key="3">
    <source>
        <dbReference type="Proteomes" id="UP000030151"/>
    </source>
</evidence>
<comment type="caution">
    <text evidence="2">The sequence shown here is derived from an EMBL/GenBank/DDBJ whole genome shotgun (WGS) entry which is preliminary data.</text>
</comment>
<protein>
    <submittedName>
        <fullName evidence="2">Uncharacterized protein</fullName>
    </submittedName>
</protein>
<organism evidence="2 3">
    <name type="scientific">Metarhizium robertsii</name>
    <dbReference type="NCBI Taxonomy" id="568076"/>
    <lineage>
        <taxon>Eukaryota</taxon>
        <taxon>Fungi</taxon>
        <taxon>Dikarya</taxon>
        <taxon>Ascomycota</taxon>
        <taxon>Pezizomycotina</taxon>
        <taxon>Sordariomycetes</taxon>
        <taxon>Hypocreomycetidae</taxon>
        <taxon>Hypocreales</taxon>
        <taxon>Clavicipitaceae</taxon>
        <taxon>Metarhizium</taxon>
    </lineage>
</organism>
<gene>
    <name evidence="2" type="ORF">X797_005181</name>
</gene>
<feature type="region of interest" description="Disordered" evidence="1">
    <location>
        <begin position="1"/>
        <end position="32"/>
    </location>
</feature>
<evidence type="ECO:0000313" key="2">
    <source>
        <dbReference type="EMBL" id="EXV01663.1"/>
    </source>
</evidence>
<proteinExistence type="predicted"/>
<sequence>MHGMGPGPLLFPTPAPDPTHLDPGVAKSGRHANDGIPIGHQLLCASASKVTDVLEYSVRYAQLGLLEVALGNRMLRSHVDTEYTRPFLLLVQGTRRASCFRESPIPAQSLYLQHDETE</sequence>